<dbReference type="GO" id="GO:0003677">
    <property type="term" value="F:DNA binding"/>
    <property type="evidence" value="ECO:0007669"/>
    <property type="project" value="UniProtKB-KW"/>
</dbReference>
<dbReference type="GO" id="GO:0006367">
    <property type="term" value="P:transcription initiation at RNA polymerase II promoter"/>
    <property type="evidence" value="ECO:0007669"/>
    <property type="project" value="InterPro"/>
</dbReference>
<accession>A0A818FAE8</accession>
<proteinExistence type="inferred from homology"/>
<dbReference type="GO" id="GO:0032968">
    <property type="term" value="P:positive regulation of transcription elongation by RNA polymerase II"/>
    <property type="evidence" value="ECO:0007669"/>
    <property type="project" value="InterPro"/>
</dbReference>
<comment type="caution">
    <text evidence="10">The sequence shown here is derived from an EMBL/GenBank/DDBJ whole genome shotgun (WGS) entry which is preliminary data.</text>
</comment>
<dbReference type="Gene3D" id="1.10.10.10">
    <property type="entry name" value="Winged helix-like DNA-binding domain superfamily/Winged helix DNA-binding domain"/>
    <property type="match status" value="1"/>
</dbReference>
<dbReference type="InterPro" id="IPR036388">
    <property type="entry name" value="WH-like_DNA-bd_sf"/>
</dbReference>
<feature type="region of interest" description="Disordered" evidence="9">
    <location>
        <begin position="86"/>
        <end position="116"/>
    </location>
</feature>
<evidence type="ECO:0000313" key="11">
    <source>
        <dbReference type="Proteomes" id="UP000663872"/>
    </source>
</evidence>
<evidence type="ECO:0000313" key="10">
    <source>
        <dbReference type="EMBL" id="CAF3470979.1"/>
    </source>
</evidence>
<reference evidence="10" key="1">
    <citation type="submission" date="2021-02" db="EMBL/GenBank/DDBJ databases">
        <authorList>
            <person name="Nowell W R."/>
        </authorList>
    </citation>
    <scope>NUCLEOTIDE SEQUENCE</scope>
</reference>
<dbReference type="GO" id="GO:0005674">
    <property type="term" value="C:transcription factor TFIIF complex"/>
    <property type="evidence" value="ECO:0007669"/>
    <property type="project" value="TreeGrafter"/>
</dbReference>
<comment type="subcellular location">
    <subcellularLocation>
        <location evidence="1 8">Nucleus</location>
    </subcellularLocation>
</comment>
<keyword evidence="6 8" id="KW-0539">Nucleus</keyword>
<dbReference type="SUPFAM" id="SSF46785">
    <property type="entry name" value="Winged helix' DNA-binding domain"/>
    <property type="match status" value="1"/>
</dbReference>
<dbReference type="EMBL" id="CAJNYT010002484">
    <property type="protein sequence ID" value="CAF3470979.1"/>
    <property type="molecule type" value="Genomic_DNA"/>
</dbReference>
<dbReference type="InterPro" id="IPR011039">
    <property type="entry name" value="TFIIF_interaction"/>
</dbReference>
<dbReference type="GO" id="GO:0001096">
    <property type="term" value="F:TFIIF-class transcription factor complex binding"/>
    <property type="evidence" value="ECO:0007669"/>
    <property type="project" value="TreeGrafter"/>
</dbReference>
<evidence type="ECO:0000256" key="4">
    <source>
        <dbReference type="ARBA" id="ARBA00023125"/>
    </source>
</evidence>
<feature type="compositionally biased region" description="Low complexity" evidence="9">
    <location>
        <begin position="91"/>
        <end position="102"/>
    </location>
</feature>
<name>A0A818FAE8_9BILA</name>
<dbReference type="PANTHER" id="PTHR13011">
    <property type="entry name" value="TFIIF-ALPHA"/>
    <property type="match status" value="1"/>
</dbReference>
<keyword evidence="3 8" id="KW-0805">Transcription regulation</keyword>
<evidence type="ECO:0000256" key="8">
    <source>
        <dbReference type="RuleBase" id="RU366044"/>
    </source>
</evidence>
<dbReference type="GO" id="GO:0016251">
    <property type="term" value="F:RNA polymerase II general transcription initiation factor activity"/>
    <property type="evidence" value="ECO:0007669"/>
    <property type="project" value="TreeGrafter"/>
</dbReference>
<dbReference type="PANTHER" id="PTHR13011:SF0">
    <property type="entry name" value="GENERAL TRANSCRIPTION FACTOR IIF SUBUNIT 1"/>
    <property type="match status" value="1"/>
</dbReference>
<dbReference type="InterPro" id="IPR008851">
    <property type="entry name" value="TFIIF-alpha"/>
</dbReference>
<protein>
    <recommendedName>
        <fullName evidence="8">Transcription initiation factor IIF subunit alpha</fullName>
    </recommendedName>
</protein>
<dbReference type="AlphaFoldDB" id="A0A818FAE8"/>
<evidence type="ECO:0000256" key="3">
    <source>
        <dbReference type="ARBA" id="ARBA00023015"/>
    </source>
</evidence>
<evidence type="ECO:0000256" key="1">
    <source>
        <dbReference type="ARBA" id="ARBA00004123"/>
    </source>
</evidence>
<dbReference type="Proteomes" id="UP000663872">
    <property type="component" value="Unassembled WGS sequence"/>
</dbReference>
<comment type="similarity">
    <text evidence="2 8">Belongs to the TFIIF alpha subunit family.</text>
</comment>
<keyword evidence="4 8" id="KW-0238">DNA-binding</keyword>
<evidence type="ECO:0000256" key="5">
    <source>
        <dbReference type="ARBA" id="ARBA00023163"/>
    </source>
</evidence>
<comment type="function">
    <text evidence="7 8">TFIIF is a general transcription initiation factor that binds to RNA polymerase II and helps to recruit it to the initiation complex in collaboration with TFIIB. It promotes transcription elongation.</text>
</comment>
<evidence type="ECO:0000256" key="6">
    <source>
        <dbReference type="ARBA" id="ARBA00023242"/>
    </source>
</evidence>
<gene>
    <name evidence="10" type="ORF">GRG538_LOCUS15653</name>
</gene>
<sequence length="211" mass="23591">MSQPTTTILRLNVMAVSTSPTVASISTAIPSASTAAPKDFSVRVPNRKTRAQYGIMEFASGVSVDVKDWKAIEMRREINPYTYRAPTNLDANASTSTSNQSAPLEQIKTEKGHKKAKEEEMRAIKSQVMSLPTTPANPSETITEDKVRSLLLRKQHMTSKELIQNFLPKAENLRTKEMKEGIVQKLATILRRLNIEEKMVNGKKYIKLKTS</sequence>
<organism evidence="10 11">
    <name type="scientific">Rotaria socialis</name>
    <dbReference type="NCBI Taxonomy" id="392032"/>
    <lineage>
        <taxon>Eukaryota</taxon>
        <taxon>Metazoa</taxon>
        <taxon>Spiralia</taxon>
        <taxon>Gnathifera</taxon>
        <taxon>Rotifera</taxon>
        <taxon>Eurotatoria</taxon>
        <taxon>Bdelloidea</taxon>
        <taxon>Philodinida</taxon>
        <taxon>Philodinidae</taxon>
        <taxon>Rotaria</taxon>
    </lineage>
</organism>
<keyword evidence="5 8" id="KW-0804">Transcription</keyword>
<dbReference type="Pfam" id="PF05793">
    <property type="entry name" value="TFIIF_alpha"/>
    <property type="match status" value="1"/>
</dbReference>
<evidence type="ECO:0000256" key="2">
    <source>
        <dbReference type="ARBA" id="ARBA00005249"/>
    </source>
</evidence>
<dbReference type="InterPro" id="IPR036390">
    <property type="entry name" value="WH_DNA-bd_sf"/>
</dbReference>
<dbReference type="SUPFAM" id="SSF50916">
    <property type="entry name" value="Rap30/74 interaction domains"/>
    <property type="match status" value="1"/>
</dbReference>
<evidence type="ECO:0000256" key="9">
    <source>
        <dbReference type="SAM" id="MobiDB-lite"/>
    </source>
</evidence>
<evidence type="ECO:0000256" key="7">
    <source>
        <dbReference type="ARBA" id="ARBA00025232"/>
    </source>
</evidence>